<dbReference type="Pfam" id="PF00582">
    <property type="entry name" value="Usp"/>
    <property type="match status" value="1"/>
</dbReference>
<dbReference type="InterPro" id="IPR006016">
    <property type="entry name" value="UspA"/>
</dbReference>
<name>A0AAE4AVC0_9ACTN</name>
<sequence length="162" mass="17491">MRVIVGVHRSIAGLRALRTGVQCARELGVPLHAVRAWEVEVTYGEIMAPKIDRARQRAERDIANAFADIAGGEPAGVTVRHVVPFGRPGPALVAYAVRDDDLLLVGRGRHLPWRPSVAGYCARHTRCPLLVVPPDALGREAGRRGAARVLLRELSELTGTSA</sequence>
<dbReference type="SUPFAM" id="SSF52402">
    <property type="entry name" value="Adenine nucleotide alpha hydrolases-like"/>
    <property type="match status" value="1"/>
</dbReference>
<dbReference type="Gene3D" id="3.40.50.12370">
    <property type="match status" value="1"/>
</dbReference>
<evidence type="ECO:0000313" key="3">
    <source>
        <dbReference type="Proteomes" id="UP001240236"/>
    </source>
</evidence>
<accession>A0AAE4AVC0</accession>
<dbReference type="RefSeq" id="WP_307234301.1">
    <property type="nucleotide sequence ID" value="NZ_JAUSUZ010000001.1"/>
</dbReference>
<comment type="caution">
    <text evidence="2">The sequence shown here is derived from an EMBL/GenBank/DDBJ whole genome shotgun (WGS) entry which is preliminary data.</text>
</comment>
<dbReference type="CDD" id="cd00293">
    <property type="entry name" value="USP-like"/>
    <property type="match status" value="1"/>
</dbReference>
<proteinExistence type="predicted"/>
<protein>
    <submittedName>
        <fullName evidence="2">Nucleotide-binding universal stress UspA family protein</fullName>
    </submittedName>
</protein>
<keyword evidence="3" id="KW-1185">Reference proteome</keyword>
<evidence type="ECO:0000259" key="1">
    <source>
        <dbReference type="Pfam" id="PF00582"/>
    </source>
</evidence>
<dbReference type="AlphaFoldDB" id="A0AAE4AVC0"/>
<evidence type="ECO:0000313" key="2">
    <source>
        <dbReference type="EMBL" id="MDQ0363571.1"/>
    </source>
</evidence>
<organism evidence="2 3">
    <name type="scientific">Catenuloplanes indicus</name>
    <dbReference type="NCBI Taxonomy" id="137267"/>
    <lineage>
        <taxon>Bacteria</taxon>
        <taxon>Bacillati</taxon>
        <taxon>Actinomycetota</taxon>
        <taxon>Actinomycetes</taxon>
        <taxon>Micromonosporales</taxon>
        <taxon>Micromonosporaceae</taxon>
        <taxon>Catenuloplanes</taxon>
    </lineage>
</organism>
<dbReference type="Proteomes" id="UP001240236">
    <property type="component" value="Unassembled WGS sequence"/>
</dbReference>
<gene>
    <name evidence="2" type="ORF">J2S42_000240</name>
</gene>
<feature type="domain" description="UspA" evidence="1">
    <location>
        <begin position="2"/>
        <end position="133"/>
    </location>
</feature>
<reference evidence="2 3" key="1">
    <citation type="submission" date="2023-07" db="EMBL/GenBank/DDBJ databases">
        <title>Sequencing the genomes of 1000 actinobacteria strains.</title>
        <authorList>
            <person name="Klenk H.-P."/>
        </authorList>
    </citation>
    <scope>NUCLEOTIDE SEQUENCE [LARGE SCALE GENOMIC DNA]</scope>
    <source>
        <strain evidence="2 3">DSM 44709</strain>
    </source>
</reference>
<dbReference type="EMBL" id="JAUSUZ010000001">
    <property type="protein sequence ID" value="MDQ0363571.1"/>
    <property type="molecule type" value="Genomic_DNA"/>
</dbReference>